<evidence type="ECO:0000313" key="7">
    <source>
        <dbReference type="EMBL" id="KAI7797571.1"/>
    </source>
</evidence>
<organism evidence="7 8">
    <name type="scientific">Triplophysa rosa</name>
    <name type="common">Cave loach</name>
    <dbReference type="NCBI Taxonomy" id="992332"/>
    <lineage>
        <taxon>Eukaryota</taxon>
        <taxon>Metazoa</taxon>
        <taxon>Chordata</taxon>
        <taxon>Craniata</taxon>
        <taxon>Vertebrata</taxon>
        <taxon>Euteleostomi</taxon>
        <taxon>Actinopterygii</taxon>
        <taxon>Neopterygii</taxon>
        <taxon>Teleostei</taxon>
        <taxon>Ostariophysi</taxon>
        <taxon>Cypriniformes</taxon>
        <taxon>Nemacheilidae</taxon>
        <taxon>Triplophysa</taxon>
    </lineage>
</organism>
<dbReference type="CDD" id="cd11610">
    <property type="entry name" value="eIF2D_N"/>
    <property type="match status" value="1"/>
</dbReference>
<protein>
    <submittedName>
        <fullName evidence="7">Eukaryotic translation initiation factor 2D</fullName>
    </submittedName>
</protein>
<evidence type="ECO:0000256" key="2">
    <source>
        <dbReference type="ARBA" id="ARBA00022490"/>
    </source>
</evidence>
<comment type="caution">
    <text evidence="7">The sequence shown here is derived from an EMBL/GenBank/DDBJ whole genome shotgun (WGS) entry which is preliminary data.</text>
</comment>
<keyword evidence="3 7" id="KW-0396">Initiation factor</keyword>
<gene>
    <name evidence="7" type="ORF">IRJ41_016766</name>
</gene>
<evidence type="ECO:0000256" key="4">
    <source>
        <dbReference type="SAM" id="MobiDB-lite"/>
    </source>
</evidence>
<dbReference type="GO" id="GO:0003723">
    <property type="term" value="F:RNA binding"/>
    <property type="evidence" value="ECO:0007669"/>
    <property type="project" value="InterPro"/>
</dbReference>
<dbReference type="Pfam" id="PF26291">
    <property type="entry name" value="SWIB_eIF2D"/>
    <property type="match status" value="1"/>
</dbReference>
<dbReference type="CDD" id="cd21156">
    <property type="entry name" value="PUA_eIF2d-like"/>
    <property type="match status" value="1"/>
</dbReference>
<dbReference type="InterPro" id="IPR039759">
    <property type="entry name" value="eIF2D_SUI1"/>
</dbReference>
<comment type="similarity">
    <text evidence="1">Belongs to the eIF2D family.</text>
</comment>
<dbReference type="InterPro" id="IPR048248">
    <property type="entry name" value="PUA_eIF2d-like"/>
</dbReference>
<dbReference type="InterPro" id="IPR041366">
    <property type="entry name" value="Pre-PUA"/>
</dbReference>
<proteinExistence type="inferred from homology"/>
<feature type="compositionally biased region" description="Acidic residues" evidence="4">
    <location>
        <begin position="251"/>
        <end position="263"/>
    </location>
</feature>
<feature type="domain" description="DM2" evidence="6">
    <location>
        <begin position="394"/>
        <end position="478"/>
    </location>
</feature>
<dbReference type="PANTHER" id="PTHR12217:SF4">
    <property type="entry name" value="EUKARYOTIC TRANSLATION INITIATION FACTOR 2D"/>
    <property type="match status" value="1"/>
</dbReference>
<dbReference type="InterPro" id="IPR036885">
    <property type="entry name" value="SWIB_MDM2_dom_sf"/>
</dbReference>
<sequence length="598" mass="66449">MFAKAFRVKSNTVIKGSDRRKLRADISTAFPSLSAEDLNELVPNKEELNTVKIYAHKGAATTLYVLHKNPIFFQLEKQLFPTVYTLWRYPAMLPTFTTWPPVLQKLAGGADLMLPGVVVLASGVPEVYQGDCCAVNLVMNRAPVAVGTAATSSAEMRNSGMKGKGVNVLHTYMDQLWAFGDKTNPPVIPFINSSAQVETEECEEGVKAEGQVSDGQDNPEPNAVETSCQGMQELRLADQDSEALKDKEPVEDGEGEDIDEDDNDSRSPQEQTDALLLQCFLHALKAKVKKSELPLLTSTFLRNHMASCCPKGKQIDIRKSSYKKLSKFLQCMQRDHSLIQVKELKKGVESIVEVDWRNPELCSFSIPEDCGQEKDSVEEGGACEVPFQPPEITPLYGVTAHLEPLFQDAKKRKGATLKASEVRNIITDYVKENELVHETNKNYVNINPTLCDCLLEKSEYQEVENLKWDDLISRTLSKMQACHEVLFPGQPPVVKKGQVEPIDITVATRGSNKKVTIVKNLEAFGLDPAVVADTLQHRVQASCFLQDSPGVKNRVLLQIQGNQIQHVGKLLLVHIIEQTIGLNTECVFVKYNIGENIR</sequence>
<dbReference type="InterPro" id="IPR048247">
    <property type="entry name" value="eIF2D_N"/>
</dbReference>
<dbReference type="PROSITE" id="PS50890">
    <property type="entry name" value="PUA"/>
    <property type="match status" value="1"/>
</dbReference>
<evidence type="ECO:0000256" key="1">
    <source>
        <dbReference type="ARBA" id="ARBA00010359"/>
    </source>
</evidence>
<reference evidence="7" key="1">
    <citation type="submission" date="2021-02" db="EMBL/GenBank/DDBJ databases">
        <title>Comparative genomics reveals that relaxation of natural selection precedes convergent phenotypic evolution of cavefish.</title>
        <authorList>
            <person name="Peng Z."/>
        </authorList>
    </citation>
    <scope>NUCLEOTIDE SEQUENCE</scope>
    <source>
        <tissue evidence="7">Muscle</tissue>
    </source>
</reference>
<dbReference type="Pfam" id="PF26292">
    <property type="entry name" value="PUA_elF2D"/>
    <property type="match status" value="1"/>
</dbReference>
<feature type="domain" description="SUI1" evidence="5">
    <location>
        <begin position="502"/>
        <end position="575"/>
    </location>
</feature>
<dbReference type="EMBL" id="JAFHDT010000017">
    <property type="protein sequence ID" value="KAI7797571.1"/>
    <property type="molecule type" value="Genomic_DNA"/>
</dbReference>
<dbReference type="Gene3D" id="3.10.400.20">
    <property type="match status" value="1"/>
</dbReference>
<dbReference type="NCBIfam" id="TIGR00451">
    <property type="entry name" value="unchar_dom_2"/>
    <property type="match status" value="1"/>
</dbReference>
<dbReference type="PROSITE" id="PS51925">
    <property type="entry name" value="SWIB_MDM2"/>
    <property type="match status" value="1"/>
</dbReference>
<dbReference type="SUPFAM" id="SSF55159">
    <property type="entry name" value="eIF1-like"/>
    <property type="match status" value="1"/>
</dbReference>
<feature type="region of interest" description="Disordered" evidence="4">
    <location>
        <begin position="236"/>
        <end position="269"/>
    </location>
</feature>
<dbReference type="InterPro" id="IPR001950">
    <property type="entry name" value="SUI1"/>
</dbReference>
<evidence type="ECO:0000313" key="8">
    <source>
        <dbReference type="Proteomes" id="UP001059041"/>
    </source>
</evidence>
<dbReference type="Gene3D" id="3.30.780.10">
    <property type="entry name" value="SUI1-like domain"/>
    <property type="match status" value="1"/>
</dbReference>
<dbReference type="InterPro" id="IPR039757">
    <property type="entry name" value="EIF2D"/>
</dbReference>
<dbReference type="FunFam" id="3.10.400.20:FF:000002">
    <property type="entry name" value="Eukaryotic translation initiation factor 2D"/>
    <property type="match status" value="1"/>
</dbReference>
<feature type="region of interest" description="Disordered" evidence="4">
    <location>
        <begin position="199"/>
        <end position="224"/>
    </location>
</feature>
<dbReference type="InterPro" id="IPR058886">
    <property type="entry name" value="SWIB_eIF2D"/>
</dbReference>
<dbReference type="GO" id="GO:0001731">
    <property type="term" value="P:formation of translation preinitiation complex"/>
    <property type="evidence" value="ECO:0007669"/>
    <property type="project" value="InterPro"/>
</dbReference>
<keyword evidence="8" id="KW-1185">Reference proteome</keyword>
<keyword evidence="3 7" id="KW-0648">Protein biosynthesis</keyword>
<dbReference type="InterPro" id="IPR057429">
    <property type="entry name" value="WH_eIF2D"/>
</dbReference>
<dbReference type="Pfam" id="PF17832">
    <property type="entry name" value="Pre-PUA"/>
    <property type="match status" value="1"/>
</dbReference>
<dbReference type="Pfam" id="PF25304">
    <property type="entry name" value="WHD_eIF2D"/>
    <property type="match status" value="1"/>
</dbReference>
<dbReference type="InterPro" id="IPR003121">
    <property type="entry name" value="SWIB_MDM2_domain"/>
</dbReference>
<dbReference type="SUPFAM" id="SSF47592">
    <property type="entry name" value="SWIB/MDM2 domain"/>
    <property type="match status" value="1"/>
</dbReference>
<feature type="compositionally biased region" description="Basic and acidic residues" evidence="4">
    <location>
        <begin position="236"/>
        <end position="250"/>
    </location>
</feature>
<accession>A0A9W7TJI3</accession>
<dbReference type="InterPro" id="IPR015947">
    <property type="entry name" value="PUA-like_sf"/>
</dbReference>
<dbReference type="GO" id="GO:0003743">
    <property type="term" value="F:translation initiation factor activity"/>
    <property type="evidence" value="ECO:0007669"/>
    <property type="project" value="UniProtKB-KW"/>
</dbReference>
<evidence type="ECO:0000256" key="3">
    <source>
        <dbReference type="ARBA" id="ARBA00022540"/>
    </source>
</evidence>
<dbReference type="Pfam" id="PF01253">
    <property type="entry name" value="SUI1"/>
    <property type="match status" value="1"/>
</dbReference>
<dbReference type="InterPro" id="IPR036877">
    <property type="entry name" value="SUI1_dom_sf"/>
</dbReference>
<name>A0A9W7TJI3_TRIRA</name>
<dbReference type="PANTHER" id="PTHR12217">
    <property type="entry name" value="EUKARYOTIC TRANSLATION INITIATION FACTOR 2D"/>
    <property type="match status" value="1"/>
</dbReference>
<dbReference type="CDD" id="cd11608">
    <property type="entry name" value="eIF2D_C"/>
    <property type="match status" value="1"/>
</dbReference>
<evidence type="ECO:0000259" key="6">
    <source>
        <dbReference type="PROSITE" id="PS51925"/>
    </source>
</evidence>
<dbReference type="InterPro" id="IPR004521">
    <property type="entry name" value="Uncharacterised_CHP00451"/>
</dbReference>
<dbReference type="Proteomes" id="UP001059041">
    <property type="component" value="Linkage Group LG17"/>
</dbReference>
<dbReference type="SUPFAM" id="SSF88697">
    <property type="entry name" value="PUA domain-like"/>
    <property type="match status" value="1"/>
</dbReference>
<evidence type="ECO:0000259" key="5">
    <source>
        <dbReference type="PROSITE" id="PS50296"/>
    </source>
</evidence>
<dbReference type="PROSITE" id="PS50296">
    <property type="entry name" value="SUI1"/>
    <property type="match status" value="1"/>
</dbReference>
<keyword evidence="2" id="KW-0963">Cytoplasm</keyword>
<dbReference type="AlphaFoldDB" id="A0A9W7TJI3"/>